<dbReference type="GO" id="GO:0016853">
    <property type="term" value="F:isomerase activity"/>
    <property type="evidence" value="ECO:0007669"/>
    <property type="project" value="UniProtKB-KW"/>
</dbReference>
<dbReference type="PANTHER" id="PTHR42964">
    <property type="entry name" value="ENOYL-COA HYDRATASE"/>
    <property type="match status" value="1"/>
</dbReference>
<dbReference type="RefSeq" id="WP_024351546.1">
    <property type="nucleotide sequence ID" value="NZ_BBWN01000030.1"/>
</dbReference>
<dbReference type="InterPro" id="IPR001753">
    <property type="entry name" value="Enoyl-CoA_hydra/iso"/>
</dbReference>
<dbReference type="AlphaFoldDB" id="A0A0P0YYJ3"/>
<dbReference type="NCBIfam" id="NF004796">
    <property type="entry name" value="PRK06144.1"/>
    <property type="match status" value="1"/>
</dbReference>
<sequence length="262" mass="27468">MSANDADGAVTLERRGTVAHVTFDRPAARNAMTRQMYGQLHAICDELQADATLRAVVLRGAGGKAFVAGSDVRIFSGFETGEDGIAYEREMEEHTLALARIPVPTIAAIDGWTVGGGLNLAAVCDLRIATAGSRFGVPIARTVGNCLSMANYARLVAGFGAARAKRMLLLGEILDADEARACGFLAEIVEKDALDDAVTRLCDTILANAPLTLRVSKAAIARLAEDPGADGDDLIASCYGSRDFKAGVAGFLSGKPPAWEGR</sequence>
<dbReference type="InterPro" id="IPR051683">
    <property type="entry name" value="Enoyl-CoA_Hydratase/Isomerase"/>
</dbReference>
<proteinExistence type="inferred from homology"/>
<accession>A0A0P0YYJ3</accession>
<dbReference type="Pfam" id="PF00378">
    <property type="entry name" value="ECH_1"/>
    <property type="match status" value="1"/>
</dbReference>
<dbReference type="InterPro" id="IPR029045">
    <property type="entry name" value="ClpP/crotonase-like_dom_sf"/>
</dbReference>
<dbReference type="PANTHER" id="PTHR42964:SF1">
    <property type="entry name" value="POLYKETIDE BIOSYNTHESIS ENOYL-COA HYDRATASE PKSH-RELATED"/>
    <property type="match status" value="1"/>
</dbReference>
<evidence type="ECO:0000313" key="2">
    <source>
        <dbReference type="EMBL" id="BAT26624.1"/>
    </source>
</evidence>
<reference evidence="2" key="1">
    <citation type="journal article" date="2015" name="Proc. Natl. Acad. Sci. U.S.A.">
        <title>Bacterial clade with the ribosomal RNA operon on a small plasmid rather than the chromosome.</title>
        <authorList>
            <person name="Anda M."/>
            <person name="Ohtsubo Y."/>
            <person name="Okubo T."/>
            <person name="Sugawara M."/>
            <person name="Nagata Y."/>
            <person name="Tsuda M."/>
            <person name="Minamisawa K."/>
            <person name="Mitsui H."/>
        </authorList>
    </citation>
    <scope>NUCLEOTIDE SEQUENCE</scope>
    <source>
        <strain evidence="2">DSM 14790</strain>
    </source>
</reference>
<dbReference type="SUPFAM" id="SSF52096">
    <property type="entry name" value="ClpP/crotonase"/>
    <property type="match status" value="1"/>
</dbReference>
<name>A0A0P0YYJ3_9HYPH</name>
<dbReference type="CDD" id="cd06558">
    <property type="entry name" value="crotonase-like"/>
    <property type="match status" value="1"/>
</dbReference>
<dbReference type="Gene3D" id="3.90.226.10">
    <property type="entry name" value="2-enoyl-CoA Hydratase, Chain A, domain 1"/>
    <property type="match status" value="1"/>
</dbReference>
<dbReference type="EMBL" id="LC066373">
    <property type="protein sequence ID" value="BAT26624.1"/>
    <property type="molecule type" value="Genomic_DNA"/>
</dbReference>
<organism evidence="2">
    <name type="scientific">Aurantimonas coralicida</name>
    <dbReference type="NCBI Taxonomy" id="182270"/>
    <lineage>
        <taxon>Bacteria</taxon>
        <taxon>Pseudomonadati</taxon>
        <taxon>Pseudomonadota</taxon>
        <taxon>Alphaproteobacteria</taxon>
        <taxon>Hyphomicrobiales</taxon>
        <taxon>Aurantimonadaceae</taxon>
        <taxon>Aurantimonas</taxon>
    </lineage>
</organism>
<evidence type="ECO:0000256" key="1">
    <source>
        <dbReference type="ARBA" id="ARBA00005254"/>
    </source>
</evidence>
<protein>
    <submittedName>
        <fullName evidence="2">Enoyl-CoA hydratase/isomerase</fullName>
    </submittedName>
</protein>
<comment type="similarity">
    <text evidence="1">Belongs to the enoyl-CoA hydratase/isomerase family.</text>
</comment>
<keyword evidence="2" id="KW-0413">Isomerase</keyword>